<feature type="transmembrane region" description="Helical" evidence="1">
    <location>
        <begin position="12"/>
        <end position="31"/>
    </location>
</feature>
<sequence length="132" mass="14205">MSLDSRGQASAELILATVIFMVIALSLIQLVSSGMDKTDSGNLGQVRMIGESVAETINTVYINGPGYSANLTLPDSPANYTVYVYSNGNLSMSYHNNNITIKLVPARIQSFSMTNNGTPHQVKNNNGTIQFT</sequence>
<name>A0A9E5A751_9EURY</name>
<reference evidence="3" key="1">
    <citation type="submission" date="2022-12" db="EMBL/GenBank/DDBJ databases">
        <title>Reclassification of two methanogenic archaea species isolated from the Kolyma lowland permafrost.</title>
        <authorList>
            <person name="Trubitsyn V.E."/>
            <person name="Rivkina E.M."/>
            <person name="Shcherbakova V.A."/>
        </authorList>
    </citation>
    <scope>NUCLEOTIDE SEQUENCE</scope>
    <source>
        <strain evidence="2">M2</strain>
        <strain evidence="3">MK4</strain>
    </source>
</reference>
<comment type="caution">
    <text evidence="3">The sequence shown here is derived from an EMBL/GenBank/DDBJ whole genome shotgun (WGS) entry which is preliminary data.</text>
</comment>
<dbReference type="Proteomes" id="UP001068021">
    <property type="component" value="Unassembled WGS sequence"/>
</dbReference>
<organism evidence="3">
    <name type="scientific">Methanobacterium veterum</name>
    <dbReference type="NCBI Taxonomy" id="408577"/>
    <lineage>
        <taxon>Archaea</taxon>
        <taxon>Methanobacteriati</taxon>
        <taxon>Methanobacteriota</taxon>
        <taxon>Methanomada group</taxon>
        <taxon>Methanobacteria</taxon>
        <taxon>Methanobacteriales</taxon>
        <taxon>Methanobacteriaceae</taxon>
        <taxon>Methanobacterium</taxon>
    </lineage>
</organism>
<evidence type="ECO:0000313" key="3">
    <source>
        <dbReference type="EMBL" id="MCZ3373557.1"/>
    </source>
</evidence>
<gene>
    <name evidence="3" type="ORF">O3H35_12990</name>
    <name evidence="2" type="ORF">O3H54_15500</name>
</gene>
<protein>
    <recommendedName>
        <fullName evidence="5">Class III signal peptide-containing protein</fullName>
    </recommendedName>
</protein>
<dbReference type="EMBL" id="JAPVER010000020">
    <property type="protein sequence ID" value="MCZ3367295.1"/>
    <property type="molecule type" value="Genomic_DNA"/>
</dbReference>
<dbReference type="GeneID" id="300259103"/>
<evidence type="ECO:0008006" key="5">
    <source>
        <dbReference type="Google" id="ProtNLM"/>
    </source>
</evidence>
<dbReference type="Proteomes" id="UP001074446">
    <property type="component" value="Unassembled WGS sequence"/>
</dbReference>
<keyword evidence="1" id="KW-1133">Transmembrane helix</keyword>
<accession>A0A9E5A751</accession>
<keyword evidence="1" id="KW-0812">Transmembrane</keyword>
<keyword evidence="4" id="KW-1185">Reference proteome</keyword>
<dbReference type="EMBL" id="JAPVES010000030">
    <property type="protein sequence ID" value="MCZ3373557.1"/>
    <property type="molecule type" value="Genomic_DNA"/>
</dbReference>
<keyword evidence="1" id="KW-0472">Membrane</keyword>
<evidence type="ECO:0000313" key="4">
    <source>
        <dbReference type="Proteomes" id="UP001068021"/>
    </source>
</evidence>
<evidence type="ECO:0000256" key="1">
    <source>
        <dbReference type="SAM" id="Phobius"/>
    </source>
</evidence>
<proteinExistence type="predicted"/>
<dbReference type="RefSeq" id="WP_048082543.1">
    <property type="nucleotide sequence ID" value="NZ_JAPVER010000020.1"/>
</dbReference>
<dbReference type="AlphaFoldDB" id="A0A9E5A751"/>
<evidence type="ECO:0000313" key="2">
    <source>
        <dbReference type="EMBL" id="MCZ3367295.1"/>
    </source>
</evidence>